<evidence type="ECO:0000313" key="1">
    <source>
        <dbReference type="EMBL" id="MEK0083736.1"/>
    </source>
</evidence>
<protein>
    <submittedName>
        <fullName evidence="1">Uncharacterized protein</fullName>
    </submittedName>
</protein>
<dbReference type="Proteomes" id="UP001375743">
    <property type="component" value="Unassembled WGS sequence"/>
</dbReference>
<evidence type="ECO:0000313" key="2">
    <source>
        <dbReference type="Proteomes" id="UP001375743"/>
    </source>
</evidence>
<dbReference type="RefSeq" id="WP_418159586.1">
    <property type="nucleotide sequence ID" value="NZ_JBBLZC010000010.1"/>
</dbReference>
<accession>A0ABU8XRB1</accession>
<name>A0ABU8XRB1_9PROT</name>
<reference evidence="1 2" key="1">
    <citation type="submission" date="2024-01" db="EMBL/GenBank/DDBJ databases">
        <title>Multi-omics insights into the function and evolution of sodium benzoate biodegradation pathways in Benzoatithermus flavus gen. nov., sp. nov. from hot spring.</title>
        <authorList>
            <person name="Hu C.-J."/>
            <person name="Li W.-J."/>
        </authorList>
    </citation>
    <scope>NUCLEOTIDE SEQUENCE [LARGE SCALE GENOMIC DNA]</scope>
    <source>
        <strain evidence="1 2">SYSU G07066</strain>
    </source>
</reference>
<keyword evidence="2" id="KW-1185">Reference proteome</keyword>
<gene>
    <name evidence="1" type="ORF">U1T56_11280</name>
</gene>
<sequence length="128" mass="13804">MRLAAIRLWPTPGRVDEQQVLPAVDPAAWRRAANSGRVTSRSFSRGGLVLEQERRVLLEGKRRETGLVVLRGERLGHGGAARRRQARGDGRASDRPCSVAVALAADVGVSRGLGVARPPPRGRRRAAS</sequence>
<proteinExistence type="predicted"/>
<organism evidence="1 2">
    <name type="scientific">Benzoatithermus flavus</name>
    <dbReference type="NCBI Taxonomy" id="3108223"/>
    <lineage>
        <taxon>Bacteria</taxon>
        <taxon>Pseudomonadati</taxon>
        <taxon>Pseudomonadota</taxon>
        <taxon>Alphaproteobacteria</taxon>
        <taxon>Geminicoccales</taxon>
        <taxon>Geminicoccaceae</taxon>
        <taxon>Benzoatithermus</taxon>
    </lineage>
</organism>
<dbReference type="EMBL" id="JBBLZC010000010">
    <property type="protein sequence ID" value="MEK0083736.1"/>
    <property type="molecule type" value="Genomic_DNA"/>
</dbReference>
<comment type="caution">
    <text evidence="1">The sequence shown here is derived from an EMBL/GenBank/DDBJ whole genome shotgun (WGS) entry which is preliminary data.</text>
</comment>